<dbReference type="SUPFAM" id="SSF53623">
    <property type="entry name" value="MurD-like peptide ligases, catalytic domain"/>
    <property type="match status" value="1"/>
</dbReference>
<evidence type="ECO:0000256" key="3">
    <source>
        <dbReference type="ARBA" id="ARBA00022840"/>
    </source>
</evidence>
<dbReference type="RefSeq" id="WP_184525346.1">
    <property type="nucleotide sequence ID" value="NZ_JACHGK010000005.1"/>
</dbReference>
<dbReference type="InterPro" id="IPR013221">
    <property type="entry name" value="Mur_ligase_cen"/>
</dbReference>
<feature type="domain" description="Mur ligase central" evidence="4">
    <location>
        <begin position="109"/>
        <end position="297"/>
    </location>
</feature>
<dbReference type="InterPro" id="IPR036615">
    <property type="entry name" value="Mur_ligase_C_dom_sf"/>
</dbReference>
<dbReference type="GO" id="GO:0016881">
    <property type="term" value="F:acid-amino acid ligase activity"/>
    <property type="evidence" value="ECO:0007669"/>
    <property type="project" value="InterPro"/>
</dbReference>
<evidence type="ECO:0000313" key="6">
    <source>
        <dbReference type="Proteomes" id="UP000531594"/>
    </source>
</evidence>
<keyword evidence="6" id="KW-1185">Reference proteome</keyword>
<dbReference type="PANTHER" id="PTHR43024">
    <property type="entry name" value="UDP-N-ACETYLMURAMOYL-TRIPEPTIDE--D-ALANYL-D-ALANINE LIGASE"/>
    <property type="match status" value="1"/>
</dbReference>
<keyword evidence="1 5" id="KW-0436">Ligase</keyword>
<dbReference type="InterPro" id="IPR036565">
    <property type="entry name" value="Mur-like_cat_sf"/>
</dbReference>
<dbReference type="SUPFAM" id="SSF53244">
    <property type="entry name" value="MurD-like peptide ligases, peptide-binding domain"/>
    <property type="match status" value="1"/>
</dbReference>
<evidence type="ECO:0000313" key="5">
    <source>
        <dbReference type="EMBL" id="MBB6445381.1"/>
    </source>
</evidence>
<comment type="caution">
    <text evidence="5">The sequence shown here is derived from an EMBL/GenBank/DDBJ whole genome shotgun (WGS) entry which is preliminary data.</text>
</comment>
<dbReference type="Gene3D" id="3.40.1190.10">
    <property type="entry name" value="Mur-like, catalytic domain"/>
    <property type="match status" value="1"/>
</dbReference>
<sequence length="469" mass="53106">MIHIVLREIVQHLDGHVIHGRDDHIMKSVIKRTKKDIDHHTLLFHVNRDSINGQYWSAKQAVAVVTDVPEQCKNLHDEISVIAVDNVKEAYWKFIDYYRGLFDIPVIGVTGTCGKTTTKEMIAQMLEHDYNIDYTWMSMNSMSVNLRYLMRLKKETEIAVYEMPVAYPGYLKIACRYFKPQIRVLLNIDVHHLADCETPEVYMKAKGEITDGLDPETGILILNGDDENIKRIVDVSPFKQVIYFGKGAGMHFHAEDIQYGEQGMRFKLQYEGKPYHVYVPGLGEHNVYNALAALAAVVSAGVDLEKAIQYLADFEHVEEHLEFKSGVNGCTVIDDTWNSSPLSMKTGLQVLKEAATGKLSIALLGYMPQLGDSRYATLEYRKLGETAVHFGIDLLIVVGKEAVEIGKGALDAGMDQSKVFFCETGTELNTRLQDKVNKDTVLLLKITHRVMKQPSFKTFKKYLIPNKDE</sequence>
<evidence type="ECO:0000259" key="4">
    <source>
        <dbReference type="Pfam" id="PF08245"/>
    </source>
</evidence>
<dbReference type="Proteomes" id="UP000531594">
    <property type="component" value="Unassembled WGS sequence"/>
</dbReference>
<dbReference type="AlphaFoldDB" id="A0A7X0HRG0"/>
<dbReference type="PANTHER" id="PTHR43024:SF1">
    <property type="entry name" value="UDP-N-ACETYLMURAMOYL-TRIPEPTIDE--D-ALANYL-D-ALANINE LIGASE"/>
    <property type="match status" value="1"/>
</dbReference>
<reference evidence="5 6" key="1">
    <citation type="submission" date="2020-08" db="EMBL/GenBank/DDBJ databases">
        <title>Genomic Encyclopedia of Type Strains, Phase IV (KMG-IV): sequencing the most valuable type-strain genomes for metagenomic binning, comparative biology and taxonomic classification.</title>
        <authorList>
            <person name="Goeker M."/>
        </authorList>
    </citation>
    <scope>NUCLEOTIDE SEQUENCE [LARGE SCALE GENOMIC DNA]</scope>
    <source>
        <strain evidence="5 6">DSM 5391</strain>
    </source>
</reference>
<name>A0A7X0HRG0_9BACI</name>
<keyword evidence="2" id="KW-0547">Nucleotide-binding</keyword>
<dbReference type="Gene3D" id="3.90.190.20">
    <property type="entry name" value="Mur ligase, C-terminal domain"/>
    <property type="match status" value="1"/>
</dbReference>
<keyword evidence="3" id="KW-0067">ATP-binding</keyword>
<proteinExistence type="predicted"/>
<evidence type="ECO:0000256" key="2">
    <source>
        <dbReference type="ARBA" id="ARBA00022741"/>
    </source>
</evidence>
<dbReference type="EMBL" id="JACHGK010000005">
    <property type="protein sequence ID" value="MBB6445381.1"/>
    <property type="molecule type" value="Genomic_DNA"/>
</dbReference>
<evidence type="ECO:0000256" key="1">
    <source>
        <dbReference type="ARBA" id="ARBA00022598"/>
    </source>
</evidence>
<accession>A0A7X0HRG0</accession>
<protein>
    <submittedName>
        <fullName evidence="5">UDP-N-acetylmuramoyl-tripeptide--D-alanyl-D-alanine ligase</fullName>
    </submittedName>
</protein>
<dbReference type="Pfam" id="PF08245">
    <property type="entry name" value="Mur_ligase_M"/>
    <property type="match status" value="1"/>
</dbReference>
<dbReference type="InterPro" id="IPR051046">
    <property type="entry name" value="MurCDEF_CellWall_CoF430Synth"/>
</dbReference>
<organism evidence="5 6">
    <name type="scientific">Bacillus benzoevorans</name>
    <dbReference type="NCBI Taxonomy" id="1456"/>
    <lineage>
        <taxon>Bacteria</taxon>
        <taxon>Bacillati</taxon>
        <taxon>Bacillota</taxon>
        <taxon>Bacilli</taxon>
        <taxon>Bacillales</taxon>
        <taxon>Bacillaceae</taxon>
        <taxon>Bacillus</taxon>
    </lineage>
</organism>
<dbReference type="GO" id="GO:0005524">
    <property type="term" value="F:ATP binding"/>
    <property type="evidence" value="ECO:0007669"/>
    <property type="project" value="UniProtKB-KW"/>
</dbReference>
<gene>
    <name evidence="5" type="ORF">HNR53_001999</name>
</gene>